<dbReference type="GO" id="GO:0050203">
    <property type="term" value="F:oxalate-CoA ligase activity"/>
    <property type="evidence" value="ECO:0007669"/>
    <property type="project" value="EnsemblFungi"/>
</dbReference>
<dbReference type="OrthoDB" id="3633556at2759"/>
<dbReference type="Gene3D" id="3.40.50.12780">
    <property type="entry name" value="N-terminal domain of ligase-like"/>
    <property type="match status" value="1"/>
</dbReference>
<dbReference type="STRING" id="1344416.A0A138ZYG6"/>
<dbReference type="GO" id="GO:0005782">
    <property type="term" value="C:peroxisomal matrix"/>
    <property type="evidence" value="ECO:0007669"/>
    <property type="project" value="EnsemblFungi"/>
</dbReference>
<accession>A0A138ZYG6</accession>
<evidence type="ECO:0000313" key="6">
    <source>
        <dbReference type="Proteomes" id="UP000070544"/>
    </source>
</evidence>
<evidence type="ECO:0000259" key="3">
    <source>
        <dbReference type="Pfam" id="PF00501"/>
    </source>
</evidence>
<evidence type="ECO:0000313" key="5">
    <source>
        <dbReference type="EMBL" id="KXS09539.1"/>
    </source>
</evidence>
<dbReference type="GO" id="GO:0033611">
    <property type="term" value="P:oxalate catabolic process"/>
    <property type="evidence" value="ECO:0007669"/>
    <property type="project" value="EnsemblFungi"/>
</dbReference>
<sequence>MASNHSFETTVKLPKSLNDALPDSTRTAVIIPNRVKSGKASPYRVSYRELRLVIGLFTSLPPFNKLNKGDKVAFPIPNSLEYLAVFFAVTGRGAVAAPLNPNYTEDELDFFFNDLEARVVIVPRGEAKASRNVAKKLGIPVWEVWVDTLETARGLIPTVQIAYAPHASDTPSSGTAVAPPEWSAFTTPLANSDIGGANIGHASPDAVRVKGVGAGAQEEVDLLGETALFLHTSGTTGRPKGVPLTHRNILTSLHNIRATYQLAPEDTTLVVMPLFHVHGLIGAFLSTLTSGGTAVVPPRFSVGDFWKDFVDFDCSWYSAVPTIHQMLLNRRADTYPGHSGRLRFIRSCSSSLAPQVLKDLESVFKGPVLEAYAMTEAAHQVCSNFLPPAQRFAGSVGKGRGVDAVVMDDAGKYKAADETGEVCVRGVNVMGGYWKNPTANASSFFPDPNDANALPFFRTGDLGYLDHNGFLFLVGRIKEQINRGGEKISPLEVSNSWGACVLQIIIPLVPTTPPPKIDAAFLTIAGVAEACTFPVASQLYGQEIEICVIVKPEAKDTLTDKVLCEEATKILAKFKVPKKIWIVSEIPKGPTGKLNRNYLTKFFGEQKA</sequence>
<dbReference type="SUPFAM" id="SSF56801">
    <property type="entry name" value="Acetyl-CoA synthetase-like"/>
    <property type="match status" value="1"/>
</dbReference>
<feature type="domain" description="AMP-binding enzyme C-terminal" evidence="4">
    <location>
        <begin position="516"/>
        <end position="593"/>
    </location>
</feature>
<dbReference type="AlphaFoldDB" id="A0A138ZYG6"/>
<feature type="domain" description="AMP-dependent synthetase/ligase" evidence="3">
    <location>
        <begin position="45"/>
        <end position="434"/>
    </location>
</feature>
<keyword evidence="6" id="KW-1185">Reference proteome</keyword>
<dbReference type="InterPro" id="IPR000873">
    <property type="entry name" value="AMP-dep_synth/lig_dom"/>
</dbReference>
<reference evidence="5 6" key="1">
    <citation type="journal article" date="2015" name="Genome Biol. Evol.">
        <title>Phylogenomic analyses indicate that early fungi evolved digesting cell walls of algal ancestors of land plants.</title>
        <authorList>
            <person name="Chang Y."/>
            <person name="Wang S."/>
            <person name="Sekimoto S."/>
            <person name="Aerts A.L."/>
            <person name="Choi C."/>
            <person name="Clum A."/>
            <person name="LaButti K.M."/>
            <person name="Lindquist E.A."/>
            <person name="Yee Ngan C."/>
            <person name="Ohm R.A."/>
            <person name="Salamov A.A."/>
            <person name="Grigoriev I.V."/>
            <person name="Spatafora J.W."/>
            <person name="Berbee M.L."/>
        </authorList>
    </citation>
    <scope>NUCLEOTIDE SEQUENCE [LARGE SCALE GENOMIC DNA]</scope>
    <source>
        <strain evidence="5 6">JEL478</strain>
    </source>
</reference>
<evidence type="ECO:0000256" key="1">
    <source>
        <dbReference type="ARBA" id="ARBA00006432"/>
    </source>
</evidence>
<gene>
    <name evidence="5" type="ORF">M427DRAFT_149713</name>
</gene>
<dbReference type="InterPro" id="IPR020845">
    <property type="entry name" value="AMP-binding_CS"/>
</dbReference>
<dbReference type="PANTHER" id="PTHR43201">
    <property type="entry name" value="ACYL-COA SYNTHETASE"/>
    <property type="match status" value="1"/>
</dbReference>
<dbReference type="Gene3D" id="3.30.300.30">
    <property type="match status" value="1"/>
</dbReference>
<dbReference type="PROSITE" id="PS00455">
    <property type="entry name" value="AMP_BINDING"/>
    <property type="match status" value="1"/>
</dbReference>
<dbReference type="Pfam" id="PF00501">
    <property type="entry name" value="AMP-binding"/>
    <property type="match status" value="1"/>
</dbReference>
<dbReference type="Proteomes" id="UP000070544">
    <property type="component" value="Unassembled WGS sequence"/>
</dbReference>
<name>A0A138ZYG6_GONPJ</name>
<dbReference type="InterPro" id="IPR042099">
    <property type="entry name" value="ANL_N_sf"/>
</dbReference>
<protein>
    <submittedName>
        <fullName evidence="5">Acetyl-CoA synthetase-like protein</fullName>
    </submittedName>
</protein>
<keyword evidence="2" id="KW-0436">Ligase</keyword>
<dbReference type="PANTHER" id="PTHR43201:SF5">
    <property type="entry name" value="MEDIUM-CHAIN ACYL-COA LIGASE ACSF2, MITOCHONDRIAL"/>
    <property type="match status" value="1"/>
</dbReference>
<dbReference type="GO" id="GO:0003729">
    <property type="term" value="F:mRNA binding"/>
    <property type="evidence" value="ECO:0007669"/>
    <property type="project" value="EnsemblFungi"/>
</dbReference>
<evidence type="ECO:0000256" key="2">
    <source>
        <dbReference type="ARBA" id="ARBA00022598"/>
    </source>
</evidence>
<dbReference type="InterPro" id="IPR045851">
    <property type="entry name" value="AMP-bd_C_sf"/>
</dbReference>
<dbReference type="GO" id="GO:0005778">
    <property type="term" value="C:peroxisomal membrane"/>
    <property type="evidence" value="ECO:0007669"/>
    <property type="project" value="EnsemblFungi"/>
</dbReference>
<dbReference type="InterPro" id="IPR025110">
    <property type="entry name" value="AMP-bd_C"/>
</dbReference>
<evidence type="ECO:0000259" key="4">
    <source>
        <dbReference type="Pfam" id="PF13193"/>
    </source>
</evidence>
<dbReference type="Pfam" id="PF13193">
    <property type="entry name" value="AMP-binding_C"/>
    <property type="match status" value="1"/>
</dbReference>
<proteinExistence type="inferred from homology"/>
<organism evidence="5 6">
    <name type="scientific">Gonapodya prolifera (strain JEL478)</name>
    <name type="common">Monoblepharis prolifera</name>
    <dbReference type="NCBI Taxonomy" id="1344416"/>
    <lineage>
        <taxon>Eukaryota</taxon>
        <taxon>Fungi</taxon>
        <taxon>Fungi incertae sedis</taxon>
        <taxon>Chytridiomycota</taxon>
        <taxon>Chytridiomycota incertae sedis</taxon>
        <taxon>Monoblepharidomycetes</taxon>
        <taxon>Monoblepharidales</taxon>
        <taxon>Gonapodyaceae</taxon>
        <taxon>Gonapodya</taxon>
    </lineage>
</organism>
<dbReference type="GO" id="GO:0006631">
    <property type="term" value="P:fatty acid metabolic process"/>
    <property type="evidence" value="ECO:0007669"/>
    <property type="project" value="TreeGrafter"/>
</dbReference>
<dbReference type="EMBL" id="KQ965859">
    <property type="protein sequence ID" value="KXS09539.1"/>
    <property type="molecule type" value="Genomic_DNA"/>
</dbReference>
<dbReference type="OMA" id="TFRGYYR"/>
<dbReference type="GO" id="GO:0031956">
    <property type="term" value="F:medium-chain fatty acid-CoA ligase activity"/>
    <property type="evidence" value="ECO:0007669"/>
    <property type="project" value="TreeGrafter"/>
</dbReference>
<comment type="similarity">
    <text evidence="1">Belongs to the ATP-dependent AMP-binding enzyme family.</text>
</comment>